<evidence type="ECO:0000313" key="11">
    <source>
        <dbReference type="Proteomes" id="UP000053593"/>
    </source>
</evidence>
<dbReference type="OrthoDB" id="1405595at2759"/>
<dbReference type="Proteomes" id="UP000053593">
    <property type="component" value="Unassembled WGS sequence"/>
</dbReference>
<feature type="domain" description="C2H2-type" evidence="9">
    <location>
        <begin position="57"/>
        <end position="86"/>
    </location>
</feature>
<evidence type="ECO:0000259" key="9">
    <source>
        <dbReference type="PROSITE" id="PS50157"/>
    </source>
</evidence>
<evidence type="ECO:0000256" key="3">
    <source>
        <dbReference type="ARBA" id="ARBA00022833"/>
    </source>
</evidence>
<evidence type="ECO:0000256" key="1">
    <source>
        <dbReference type="ARBA" id="ARBA00022723"/>
    </source>
</evidence>
<evidence type="ECO:0000256" key="6">
    <source>
        <dbReference type="ARBA" id="ARBA00023242"/>
    </source>
</evidence>
<dbReference type="Pfam" id="PF00096">
    <property type="entry name" value="zf-C2H2"/>
    <property type="match status" value="2"/>
</dbReference>
<dbReference type="PROSITE" id="PS00028">
    <property type="entry name" value="ZINC_FINGER_C2H2_1"/>
    <property type="match status" value="1"/>
</dbReference>
<dbReference type="GO" id="GO:0008270">
    <property type="term" value="F:zinc ion binding"/>
    <property type="evidence" value="ECO:0007669"/>
    <property type="project" value="UniProtKB-KW"/>
</dbReference>
<feature type="domain" description="C2H2-type" evidence="9">
    <location>
        <begin position="29"/>
        <end position="56"/>
    </location>
</feature>
<feature type="compositionally biased region" description="Polar residues" evidence="8">
    <location>
        <begin position="1"/>
        <end position="11"/>
    </location>
</feature>
<dbReference type="HOGENOM" id="CLU_2223573_0_0_1"/>
<keyword evidence="5" id="KW-0804">Transcription</keyword>
<protein>
    <recommendedName>
        <fullName evidence="9">C2H2-type domain-containing protein</fullName>
    </recommendedName>
</protein>
<proteinExistence type="predicted"/>
<accession>A0A0D0CCZ8</accession>
<sequence length="106" mass="12174">MATQTTSNYSVTARARSHRGNVPTLPKTKQCALCPAQFTRTTHLNRHIRSHTNERCHRCHVCGAEFTRSDLLTRHRKTCREANGAPRSRRRSCQARNSFVELLIFP</sequence>
<keyword evidence="6" id="KW-0539">Nucleus</keyword>
<evidence type="ECO:0000256" key="4">
    <source>
        <dbReference type="ARBA" id="ARBA00023015"/>
    </source>
</evidence>
<dbReference type="FunFam" id="3.30.160.60:FF:000446">
    <property type="entry name" value="Zinc finger protein"/>
    <property type="match status" value="1"/>
</dbReference>
<keyword evidence="3" id="KW-0862">Zinc</keyword>
<dbReference type="Gene3D" id="3.30.160.60">
    <property type="entry name" value="Classic Zinc Finger"/>
    <property type="match status" value="2"/>
</dbReference>
<name>A0A0D0CCZ8_9AGAR</name>
<keyword evidence="11" id="KW-1185">Reference proteome</keyword>
<evidence type="ECO:0000313" key="10">
    <source>
        <dbReference type="EMBL" id="KIK52833.1"/>
    </source>
</evidence>
<dbReference type="InterPro" id="IPR013087">
    <property type="entry name" value="Znf_C2H2_type"/>
</dbReference>
<gene>
    <name evidence="10" type="ORF">GYMLUDRAFT_946384</name>
</gene>
<dbReference type="PROSITE" id="PS50157">
    <property type="entry name" value="ZINC_FINGER_C2H2_2"/>
    <property type="match status" value="2"/>
</dbReference>
<reference evidence="10 11" key="1">
    <citation type="submission" date="2014-04" db="EMBL/GenBank/DDBJ databases">
        <title>Evolutionary Origins and Diversification of the Mycorrhizal Mutualists.</title>
        <authorList>
            <consortium name="DOE Joint Genome Institute"/>
            <consortium name="Mycorrhizal Genomics Consortium"/>
            <person name="Kohler A."/>
            <person name="Kuo A."/>
            <person name="Nagy L.G."/>
            <person name="Floudas D."/>
            <person name="Copeland A."/>
            <person name="Barry K.W."/>
            <person name="Cichocki N."/>
            <person name="Veneault-Fourrey C."/>
            <person name="LaButti K."/>
            <person name="Lindquist E.A."/>
            <person name="Lipzen A."/>
            <person name="Lundell T."/>
            <person name="Morin E."/>
            <person name="Murat C."/>
            <person name="Riley R."/>
            <person name="Ohm R."/>
            <person name="Sun H."/>
            <person name="Tunlid A."/>
            <person name="Henrissat B."/>
            <person name="Grigoriev I.V."/>
            <person name="Hibbett D.S."/>
            <person name="Martin F."/>
        </authorList>
    </citation>
    <scope>NUCLEOTIDE SEQUENCE [LARGE SCALE GENOMIC DNA]</scope>
    <source>
        <strain evidence="10 11">FD-317 M1</strain>
    </source>
</reference>
<feature type="region of interest" description="Disordered" evidence="8">
    <location>
        <begin position="1"/>
        <end position="24"/>
    </location>
</feature>
<dbReference type="AlphaFoldDB" id="A0A0D0CCZ8"/>
<organism evidence="10 11">
    <name type="scientific">Collybiopsis luxurians FD-317 M1</name>
    <dbReference type="NCBI Taxonomy" id="944289"/>
    <lineage>
        <taxon>Eukaryota</taxon>
        <taxon>Fungi</taxon>
        <taxon>Dikarya</taxon>
        <taxon>Basidiomycota</taxon>
        <taxon>Agaricomycotina</taxon>
        <taxon>Agaricomycetes</taxon>
        <taxon>Agaricomycetidae</taxon>
        <taxon>Agaricales</taxon>
        <taxon>Marasmiineae</taxon>
        <taxon>Omphalotaceae</taxon>
        <taxon>Collybiopsis</taxon>
        <taxon>Collybiopsis luxurians</taxon>
    </lineage>
</organism>
<evidence type="ECO:0000256" key="5">
    <source>
        <dbReference type="ARBA" id="ARBA00023163"/>
    </source>
</evidence>
<dbReference type="PANTHER" id="PTHR47660">
    <property type="entry name" value="TRANSCRIPTION FACTOR WITH C2H2 AND ZN(2)-CYS(6) DNA BINDING DOMAIN (EUROFUNG)-RELATED-RELATED"/>
    <property type="match status" value="1"/>
</dbReference>
<evidence type="ECO:0000256" key="2">
    <source>
        <dbReference type="ARBA" id="ARBA00022771"/>
    </source>
</evidence>
<dbReference type="EMBL" id="KN834836">
    <property type="protein sequence ID" value="KIK52833.1"/>
    <property type="molecule type" value="Genomic_DNA"/>
</dbReference>
<keyword evidence="2 7" id="KW-0863">Zinc-finger</keyword>
<evidence type="ECO:0000256" key="7">
    <source>
        <dbReference type="PROSITE-ProRule" id="PRU00042"/>
    </source>
</evidence>
<keyword evidence="4" id="KW-0805">Transcription regulation</keyword>
<dbReference type="SMART" id="SM00355">
    <property type="entry name" value="ZnF_C2H2"/>
    <property type="match status" value="2"/>
</dbReference>
<evidence type="ECO:0000256" key="8">
    <source>
        <dbReference type="SAM" id="MobiDB-lite"/>
    </source>
</evidence>
<keyword evidence="1" id="KW-0479">Metal-binding</keyword>
<dbReference type="SUPFAM" id="SSF57667">
    <property type="entry name" value="beta-beta-alpha zinc fingers"/>
    <property type="match status" value="1"/>
</dbReference>
<dbReference type="InterPro" id="IPR036236">
    <property type="entry name" value="Znf_C2H2_sf"/>
</dbReference>